<feature type="transmembrane region" description="Helical" evidence="1">
    <location>
        <begin position="206"/>
        <end position="226"/>
    </location>
</feature>
<comment type="caution">
    <text evidence="2">The sequence shown here is derived from an EMBL/GenBank/DDBJ whole genome shotgun (WGS) entry which is preliminary data.</text>
</comment>
<evidence type="ECO:0000313" key="3">
    <source>
        <dbReference type="Proteomes" id="UP000572377"/>
    </source>
</evidence>
<dbReference type="Proteomes" id="UP000572377">
    <property type="component" value="Unassembled WGS sequence"/>
</dbReference>
<proteinExistence type="predicted"/>
<evidence type="ECO:0000313" key="2">
    <source>
        <dbReference type="EMBL" id="NNU79720.1"/>
    </source>
</evidence>
<dbReference type="AlphaFoldDB" id="A0A849L0D7"/>
<keyword evidence="1" id="KW-0812">Transmembrane</keyword>
<feature type="transmembrane region" description="Helical" evidence="1">
    <location>
        <begin position="284"/>
        <end position="302"/>
    </location>
</feature>
<dbReference type="EMBL" id="JABFBC010000001">
    <property type="protein sequence ID" value="NNU79720.1"/>
    <property type="molecule type" value="Genomic_DNA"/>
</dbReference>
<evidence type="ECO:0008006" key="4">
    <source>
        <dbReference type="Google" id="ProtNLM"/>
    </source>
</evidence>
<reference evidence="2 3" key="1">
    <citation type="submission" date="2020-05" db="EMBL/GenBank/DDBJ databases">
        <title>Gimesia benthica sp. nov., a novel planctomycete isolated from a deep-sea water sample of the Northwest Indian Ocean.</title>
        <authorList>
            <person name="Wang J."/>
            <person name="Ruan C."/>
            <person name="Song L."/>
            <person name="Zhu Y."/>
            <person name="Li A."/>
            <person name="Zheng X."/>
            <person name="Wang L."/>
            <person name="Lu Z."/>
            <person name="Huang Y."/>
            <person name="Du W."/>
            <person name="Zhou Y."/>
            <person name="Huang L."/>
            <person name="Dai X."/>
        </authorList>
    </citation>
    <scope>NUCLEOTIDE SEQUENCE [LARGE SCALE GENOMIC DNA]</scope>
    <source>
        <strain evidence="2 3">YYQ-30</strain>
    </source>
</reference>
<feature type="transmembrane region" description="Helical" evidence="1">
    <location>
        <begin position="12"/>
        <end position="34"/>
    </location>
</feature>
<gene>
    <name evidence="2" type="ORF">HMH01_04620</name>
</gene>
<feature type="transmembrane region" description="Helical" evidence="1">
    <location>
        <begin position="114"/>
        <end position="132"/>
    </location>
</feature>
<feature type="transmembrane region" description="Helical" evidence="1">
    <location>
        <begin position="247"/>
        <end position="264"/>
    </location>
</feature>
<feature type="transmembrane region" description="Helical" evidence="1">
    <location>
        <begin position="314"/>
        <end position="330"/>
    </location>
</feature>
<dbReference type="RefSeq" id="WP_171322921.1">
    <property type="nucleotide sequence ID" value="NZ_JABFBC010000001.1"/>
</dbReference>
<keyword evidence="1" id="KW-0472">Membrane</keyword>
<keyword evidence="3" id="KW-1185">Reference proteome</keyword>
<keyword evidence="1" id="KW-1133">Transmembrane helix</keyword>
<evidence type="ECO:0000256" key="1">
    <source>
        <dbReference type="SAM" id="Phobius"/>
    </source>
</evidence>
<feature type="transmembrane region" description="Helical" evidence="1">
    <location>
        <begin position="342"/>
        <end position="360"/>
    </location>
</feature>
<sequence>MQAGQDQKQAFPLWLAICQALAIVLLLVVIVFGADRSYWYDEVYTLGFAAIGQDLDWALLKSDVHPPTYALLIRGMAGLFDMGPYGYDLRLVNLPALLAAIYGFWLLRQVFDPARLALLTVMLVVNFYTLMLGLDLRSYALLLGFGWLAHAAYLLELGGQRPRHATLILSCILLWSLHFFGAAIGLSLLAASALHGWRMGMARWAIALRLGLAAVLFALFCGWVFVASDVLASTGGKGWIRNGLDPLLNFVGWQAVAMLVLLTALVLRRRMARQGRAAPKPPRIILWLFLPGAMVLVAAAVISFHTPVISSRNLTVLVPPVLLAIAFHVPDRMLTPHLGFSARPLVAGLAVTAIVAVIGLRSADNGTRNGQMVEWVLREATIPECDGEPVYVFIPDQLDRVAQRVYFGRVVREPLNYLDYDPALISASCPVIGMGWHENGTVDDVVAFLAQRGTETVPVLPPDPRLAAARLLISGYVVRRAD</sequence>
<feature type="transmembrane region" description="Helical" evidence="1">
    <location>
        <begin position="89"/>
        <end position="107"/>
    </location>
</feature>
<feature type="transmembrane region" description="Helical" evidence="1">
    <location>
        <begin position="138"/>
        <end position="155"/>
    </location>
</feature>
<name>A0A849L0D7_9RHOB</name>
<organism evidence="2 3">
    <name type="scientific">Halovulum dunhuangense</name>
    <dbReference type="NCBI Taxonomy" id="1505036"/>
    <lineage>
        <taxon>Bacteria</taxon>
        <taxon>Pseudomonadati</taxon>
        <taxon>Pseudomonadota</taxon>
        <taxon>Alphaproteobacteria</taxon>
        <taxon>Rhodobacterales</taxon>
        <taxon>Paracoccaceae</taxon>
        <taxon>Halovulum</taxon>
    </lineage>
</organism>
<protein>
    <recommendedName>
        <fullName evidence="4">Dolichyl-phosphate-mannose-protein mannosyltransferase</fullName>
    </recommendedName>
</protein>
<accession>A0A849L0D7</accession>
<feature type="transmembrane region" description="Helical" evidence="1">
    <location>
        <begin position="167"/>
        <end position="194"/>
    </location>
</feature>